<dbReference type="SUPFAM" id="SSF52788">
    <property type="entry name" value="Phosphotyrosine protein phosphatases I"/>
    <property type="match status" value="1"/>
</dbReference>
<dbReference type="PANTHER" id="PTHR11717">
    <property type="entry name" value="LOW MOLECULAR WEIGHT PROTEIN TYROSINE PHOSPHATASE"/>
    <property type="match status" value="1"/>
</dbReference>
<dbReference type="PRINTS" id="PR00719">
    <property type="entry name" value="LMWPTPASE"/>
</dbReference>
<dbReference type="Gene3D" id="3.40.50.2300">
    <property type="match status" value="1"/>
</dbReference>
<evidence type="ECO:0000256" key="3">
    <source>
        <dbReference type="ARBA" id="ARBA00022801"/>
    </source>
</evidence>
<gene>
    <name evidence="6" type="ORF">KDN34_10090</name>
</gene>
<organism evidence="6 7">
    <name type="scientific">Shewanella yunxiaonensis</name>
    <dbReference type="NCBI Taxonomy" id="2829809"/>
    <lineage>
        <taxon>Bacteria</taxon>
        <taxon>Pseudomonadati</taxon>
        <taxon>Pseudomonadota</taxon>
        <taxon>Gammaproteobacteria</taxon>
        <taxon>Alteromonadales</taxon>
        <taxon>Shewanellaceae</taxon>
        <taxon>Shewanella</taxon>
    </lineage>
</organism>
<accession>A0ABX7YXV6</accession>
<feature type="domain" description="Phosphotyrosine protein phosphatase I" evidence="5">
    <location>
        <begin position="2"/>
        <end position="140"/>
    </location>
</feature>
<evidence type="ECO:0000259" key="5">
    <source>
        <dbReference type="SMART" id="SM00226"/>
    </source>
</evidence>
<dbReference type="InterPro" id="IPR050438">
    <property type="entry name" value="LMW_PTPase"/>
</dbReference>
<dbReference type="CDD" id="cd16343">
    <property type="entry name" value="LMWPTP"/>
    <property type="match status" value="1"/>
</dbReference>
<dbReference type="Proteomes" id="UP000679575">
    <property type="component" value="Chromosome"/>
</dbReference>
<keyword evidence="4" id="KW-0904">Protein phosphatase</keyword>
<comment type="similarity">
    <text evidence="1">Belongs to the low molecular weight phosphotyrosine protein phosphatase family.</text>
</comment>
<name>A0ABX7YXV6_9GAMM</name>
<dbReference type="EC" id="3.1.3.48" evidence="2"/>
<keyword evidence="7" id="KW-1185">Reference proteome</keyword>
<evidence type="ECO:0000256" key="4">
    <source>
        <dbReference type="ARBA" id="ARBA00022912"/>
    </source>
</evidence>
<dbReference type="PANTHER" id="PTHR11717:SF7">
    <property type="entry name" value="LOW MOLECULAR WEIGHT PHOSPHOTYROSINE PROTEIN PHOSPHATASE"/>
    <property type="match status" value="1"/>
</dbReference>
<reference evidence="6 7" key="1">
    <citation type="submission" date="2021-04" db="EMBL/GenBank/DDBJ databases">
        <title>Novel species identification of genus Shewanella.</title>
        <authorList>
            <person name="Liu G."/>
        </authorList>
    </citation>
    <scope>NUCLEOTIDE SEQUENCE [LARGE SCALE GENOMIC DNA]</scope>
    <source>
        <strain evidence="6 7">FJAT-54481</strain>
    </source>
</reference>
<dbReference type="InterPro" id="IPR023485">
    <property type="entry name" value="Ptyr_pPase"/>
</dbReference>
<evidence type="ECO:0000313" key="7">
    <source>
        <dbReference type="Proteomes" id="UP000679575"/>
    </source>
</evidence>
<proteinExistence type="inferred from homology"/>
<dbReference type="InterPro" id="IPR017867">
    <property type="entry name" value="Tyr_phospatase_low_mol_wt"/>
</dbReference>
<dbReference type="Pfam" id="PF01451">
    <property type="entry name" value="LMWPc"/>
    <property type="match status" value="1"/>
</dbReference>
<evidence type="ECO:0000313" key="6">
    <source>
        <dbReference type="EMBL" id="QUN07608.1"/>
    </source>
</evidence>
<dbReference type="InterPro" id="IPR036196">
    <property type="entry name" value="Ptyr_pPase_sf"/>
</dbReference>
<protein>
    <recommendedName>
        <fullName evidence="2">protein-tyrosine-phosphatase</fullName>
        <ecNumber evidence="2">3.1.3.48</ecNumber>
    </recommendedName>
</protein>
<keyword evidence="3" id="KW-0378">Hydrolase</keyword>
<dbReference type="EMBL" id="CP073587">
    <property type="protein sequence ID" value="QUN07608.1"/>
    <property type="molecule type" value="Genomic_DNA"/>
</dbReference>
<dbReference type="SMART" id="SM00226">
    <property type="entry name" value="LMWPc"/>
    <property type="match status" value="1"/>
</dbReference>
<evidence type="ECO:0000256" key="1">
    <source>
        <dbReference type="ARBA" id="ARBA00011063"/>
    </source>
</evidence>
<sequence>MGNICRSPTAEAVARLKAAEYGLDLIVDSAGTIGYHQGEAPDRRARQAGQKRGLDFTNMRARQVIDADFARFDLILAADRHNLGDLQQRCPKVYQHKLGLILAFADEEVKEVPDPYYGGDTGFERVLDLLELAMAGLFSRILNR</sequence>
<evidence type="ECO:0000256" key="2">
    <source>
        <dbReference type="ARBA" id="ARBA00013064"/>
    </source>
</evidence>